<dbReference type="eggNOG" id="ENOG502Z9ZX">
    <property type="taxonomic scope" value="Bacteria"/>
</dbReference>
<name>U7V462_9FUSO</name>
<evidence type="ECO:0000313" key="1">
    <source>
        <dbReference type="EMBL" id="ERT66291.1"/>
    </source>
</evidence>
<proteinExistence type="predicted"/>
<dbReference type="PATRIC" id="fig|1319815.3.peg.2526"/>
<evidence type="ECO:0000313" key="2">
    <source>
        <dbReference type="Proteomes" id="UP000017081"/>
    </source>
</evidence>
<comment type="caution">
    <text evidence="1">The sequence shown here is derived from an EMBL/GenBank/DDBJ whole genome shotgun (WGS) entry which is preliminary data.</text>
</comment>
<dbReference type="Proteomes" id="UP000017081">
    <property type="component" value="Unassembled WGS sequence"/>
</dbReference>
<accession>U7V462</accession>
<organism evidence="1 2">
    <name type="scientific">Cetobacterium somerae ATCC BAA-474</name>
    <dbReference type="NCBI Taxonomy" id="1319815"/>
    <lineage>
        <taxon>Bacteria</taxon>
        <taxon>Fusobacteriati</taxon>
        <taxon>Fusobacteriota</taxon>
        <taxon>Fusobacteriia</taxon>
        <taxon>Fusobacteriales</taxon>
        <taxon>Fusobacteriaceae</taxon>
        <taxon>Cetobacterium</taxon>
    </lineage>
</organism>
<gene>
    <name evidence="1" type="ORF">HMPREF0202_02639</name>
</gene>
<sequence>MEKKIRVTLPRKIVEILENDIEEFFIKKNTLLNYIYAEKIKENQEKKFIYPYKGETSVIQFNLNKKNLEGYYNFLEENNIQNESEFFREILIEYASLGKKKRECFLFKEIVERINYSIKEKRTIKIVFRDEKNIEVEPYLIESSKLEVMNYLFCYNLREGKWKNYKIKYIKSIYIKNTSFKLRDKEFIDKMKDNFDPFISFGQYIKIKLTTGGKKIFNEIETNRPQVIKIDKDEYILECSHEKAKRYFSFFLDEVEILEPQDLREWFKEKYRKALIKYE</sequence>
<dbReference type="AlphaFoldDB" id="U7V462"/>
<reference evidence="1 2" key="1">
    <citation type="submission" date="2013-08" db="EMBL/GenBank/DDBJ databases">
        <authorList>
            <person name="Weinstock G."/>
            <person name="Sodergren E."/>
            <person name="Wylie T."/>
            <person name="Fulton L."/>
            <person name="Fulton R."/>
            <person name="Fronick C."/>
            <person name="O'Laughlin M."/>
            <person name="Godfrey J."/>
            <person name="Miner T."/>
            <person name="Herter B."/>
            <person name="Appelbaum E."/>
            <person name="Cordes M."/>
            <person name="Lek S."/>
            <person name="Wollam A."/>
            <person name="Pepin K.H."/>
            <person name="Palsikar V.B."/>
            <person name="Mitreva M."/>
            <person name="Wilson R.K."/>
        </authorList>
    </citation>
    <scope>NUCLEOTIDE SEQUENCE [LARGE SCALE GENOMIC DNA]</scope>
    <source>
        <strain evidence="1 2">ATCC BAA-474</strain>
    </source>
</reference>
<keyword evidence="2" id="KW-1185">Reference proteome</keyword>
<protein>
    <submittedName>
        <fullName evidence="1">Uncharacterized protein</fullName>
    </submittedName>
</protein>
<dbReference type="RefSeq" id="WP_023052167.1">
    <property type="nucleotide sequence ID" value="NZ_CP173065.2"/>
</dbReference>
<dbReference type="HOGENOM" id="CLU_087890_0_0_0"/>
<dbReference type="STRING" id="1319815.HMPREF0202_02639"/>
<dbReference type="EMBL" id="AXZF01000144">
    <property type="protein sequence ID" value="ERT66291.1"/>
    <property type="molecule type" value="Genomic_DNA"/>
</dbReference>